<feature type="non-terminal residue" evidence="1">
    <location>
        <position position="1"/>
    </location>
</feature>
<evidence type="ECO:0000313" key="2">
    <source>
        <dbReference type="Proteomes" id="UP000469452"/>
    </source>
</evidence>
<accession>A0A6A4ZS56</accession>
<sequence>EPLVIASKDIASTFLEWNPLFVSQAEGHEFTKFYLNKSYVPSDLEWSILSILDDDVQVEKLKHPELYSVVADVTGDDQTRAIQGDRYSHPIGEECYSEGGNCQGAVLTTCSGAIVPQHVDGGLSAETVLQHFLAFYSF</sequence>
<evidence type="ECO:0000313" key="1">
    <source>
        <dbReference type="EMBL" id="KAF0711083.1"/>
    </source>
</evidence>
<reference evidence="1 2" key="1">
    <citation type="submission" date="2019-06" db="EMBL/GenBank/DDBJ databases">
        <title>Genomics analysis of Aphanomyces spp. identifies a new class of oomycete effector associated with host adaptation.</title>
        <authorList>
            <person name="Gaulin E."/>
        </authorList>
    </citation>
    <scope>NUCLEOTIDE SEQUENCE [LARGE SCALE GENOMIC DNA]</scope>
    <source>
        <strain evidence="1 2">E</strain>
    </source>
</reference>
<name>A0A6A4ZS56_APHAT</name>
<proteinExistence type="predicted"/>
<dbReference type="EMBL" id="VJMI01018276">
    <property type="protein sequence ID" value="KAF0711083.1"/>
    <property type="molecule type" value="Genomic_DNA"/>
</dbReference>
<protein>
    <submittedName>
        <fullName evidence="1">Uncharacterized protein</fullName>
    </submittedName>
</protein>
<dbReference type="AlphaFoldDB" id="A0A6A4ZS56"/>
<gene>
    <name evidence="1" type="ORF">AaE_012273</name>
</gene>
<dbReference type="Proteomes" id="UP000469452">
    <property type="component" value="Unassembled WGS sequence"/>
</dbReference>
<comment type="caution">
    <text evidence="1">The sequence shown here is derived from an EMBL/GenBank/DDBJ whole genome shotgun (WGS) entry which is preliminary data.</text>
</comment>
<organism evidence="1 2">
    <name type="scientific">Aphanomyces astaci</name>
    <name type="common">Crayfish plague agent</name>
    <dbReference type="NCBI Taxonomy" id="112090"/>
    <lineage>
        <taxon>Eukaryota</taxon>
        <taxon>Sar</taxon>
        <taxon>Stramenopiles</taxon>
        <taxon>Oomycota</taxon>
        <taxon>Saprolegniomycetes</taxon>
        <taxon>Saprolegniales</taxon>
        <taxon>Verrucalvaceae</taxon>
        <taxon>Aphanomyces</taxon>
    </lineage>
</organism>